<comment type="function">
    <text evidence="11">Required for proper folding and/or the stability of a subset of proteins in the endoplasmic reticulum. Component of glycosylphosphatidylinositol-mannosyltransferase 1 which transfers the first of the 4 mannoses in the GPI-anchor precursors during GPI-anchor biosynthesis. Probably acts by stabilizing the mannosyltransferase GPI14.</text>
</comment>
<feature type="transmembrane region" description="Helical" evidence="11">
    <location>
        <begin position="462"/>
        <end position="482"/>
    </location>
</feature>
<dbReference type="EMBL" id="MU865049">
    <property type="protein sequence ID" value="KAK4459018.1"/>
    <property type="molecule type" value="Genomic_DNA"/>
</dbReference>
<keyword evidence="13" id="KW-1185">Reference proteome</keyword>
<gene>
    <name evidence="12" type="ORF">QBC42DRAFT_275458</name>
</gene>
<proteinExistence type="inferred from homology"/>
<dbReference type="Proteomes" id="UP001321749">
    <property type="component" value="Unassembled WGS sequence"/>
</dbReference>
<evidence type="ECO:0000256" key="6">
    <source>
        <dbReference type="ARBA" id="ARBA00022692"/>
    </source>
</evidence>
<keyword evidence="5 11" id="KW-0337">GPI-anchor biosynthesis</keyword>
<evidence type="ECO:0000256" key="7">
    <source>
        <dbReference type="ARBA" id="ARBA00022824"/>
    </source>
</evidence>
<evidence type="ECO:0000256" key="5">
    <source>
        <dbReference type="ARBA" id="ARBA00022502"/>
    </source>
</evidence>
<dbReference type="InterPro" id="IPR013233">
    <property type="entry name" value="PIG-X/PBN1"/>
</dbReference>
<keyword evidence="10" id="KW-0325">Glycoprotein</keyword>
<accession>A0AAV9HEA2</accession>
<dbReference type="SMART" id="SM00780">
    <property type="entry name" value="PIG-X"/>
    <property type="match status" value="1"/>
</dbReference>
<dbReference type="PANTHER" id="PTHR28533:SF1">
    <property type="entry name" value="PROTEIN PBN1"/>
    <property type="match status" value="1"/>
</dbReference>
<evidence type="ECO:0000313" key="13">
    <source>
        <dbReference type="Proteomes" id="UP001321749"/>
    </source>
</evidence>
<protein>
    <recommendedName>
        <fullName evidence="4 11">Protein PBN1</fullName>
    </recommendedName>
</protein>
<comment type="similarity">
    <text evidence="3 11">Belongs to the PIGX family.</text>
</comment>
<evidence type="ECO:0000256" key="4">
    <source>
        <dbReference type="ARBA" id="ARBA00020410"/>
    </source>
</evidence>
<dbReference type="InterPro" id="IPR042322">
    <property type="entry name" value="Pbn1"/>
</dbReference>
<evidence type="ECO:0000256" key="1">
    <source>
        <dbReference type="ARBA" id="ARBA00004643"/>
    </source>
</evidence>
<comment type="caution">
    <text evidence="12">The sequence shown here is derived from an EMBL/GenBank/DDBJ whole genome shotgun (WGS) entry which is preliminary data.</text>
</comment>
<dbReference type="Pfam" id="PF08320">
    <property type="entry name" value="PIG-X"/>
    <property type="match status" value="1"/>
</dbReference>
<reference evidence="12" key="1">
    <citation type="journal article" date="2023" name="Mol. Phylogenet. Evol.">
        <title>Genome-scale phylogeny and comparative genomics of the fungal order Sordariales.</title>
        <authorList>
            <person name="Hensen N."/>
            <person name="Bonometti L."/>
            <person name="Westerberg I."/>
            <person name="Brannstrom I.O."/>
            <person name="Guillou S."/>
            <person name="Cros-Aarteil S."/>
            <person name="Calhoun S."/>
            <person name="Haridas S."/>
            <person name="Kuo A."/>
            <person name="Mondo S."/>
            <person name="Pangilinan J."/>
            <person name="Riley R."/>
            <person name="LaButti K."/>
            <person name="Andreopoulos B."/>
            <person name="Lipzen A."/>
            <person name="Chen C."/>
            <person name="Yan M."/>
            <person name="Daum C."/>
            <person name="Ng V."/>
            <person name="Clum A."/>
            <person name="Steindorff A."/>
            <person name="Ohm R.A."/>
            <person name="Martin F."/>
            <person name="Silar P."/>
            <person name="Natvig D.O."/>
            <person name="Lalanne C."/>
            <person name="Gautier V."/>
            <person name="Ament-Velasquez S.L."/>
            <person name="Kruys A."/>
            <person name="Hutchinson M.I."/>
            <person name="Powell A.J."/>
            <person name="Barry K."/>
            <person name="Miller A.N."/>
            <person name="Grigoriev I.V."/>
            <person name="Debuchy R."/>
            <person name="Gladieux P."/>
            <person name="Hiltunen Thoren M."/>
            <person name="Johannesson H."/>
        </authorList>
    </citation>
    <scope>NUCLEOTIDE SEQUENCE</scope>
    <source>
        <strain evidence="12">PSN324</strain>
    </source>
</reference>
<evidence type="ECO:0000256" key="9">
    <source>
        <dbReference type="ARBA" id="ARBA00023136"/>
    </source>
</evidence>
<dbReference type="GO" id="GO:0006506">
    <property type="term" value="P:GPI anchor biosynthetic process"/>
    <property type="evidence" value="ECO:0007669"/>
    <property type="project" value="UniProtKB-KW"/>
</dbReference>
<comment type="pathway">
    <text evidence="2 11">Glycolipid biosynthesis; glycosylphosphatidylinositol-anchor biosynthesis.</text>
</comment>
<keyword evidence="8 11" id="KW-1133">Transmembrane helix</keyword>
<dbReference type="GO" id="GO:1990529">
    <property type="term" value="C:glycosylphosphatidylinositol-mannosyltransferase I complex"/>
    <property type="evidence" value="ECO:0007669"/>
    <property type="project" value="TreeGrafter"/>
</dbReference>
<dbReference type="AlphaFoldDB" id="A0AAV9HEA2"/>
<keyword evidence="9 11" id="KW-0472">Membrane</keyword>
<comment type="subcellular location">
    <subcellularLocation>
        <location evidence="11">Endoplasmic reticulum membrane</location>
        <topology evidence="11">Single-pass membrane protein</topology>
    </subcellularLocation>
    <subcellularLocation>
        <location evidence="1">Endoplasmic reticulum membrane</location>
        <topology evidence="1">Single-pass type III membrane protein</topology>
    </subcellularLocation>
</comment>
<dbReference type="GO" id="GO:0000030">
    <property type="term" value="F:mannosyltransferase activity"/>
    <property type="evidence" value="ECO:0007669"/>
    <property type="project" value="TreeGrafter"/>
</dbReference>
<evidence type="ECO:0000256" key="10">
    <source>
        <dbReference type="ARBA" id="ARBA00023180"/>
    </source>
</evidence>
<sequence length="501" mass="54862">MRERITFIQKLGDSLDPAEVKVDRNVIKAPDVQAVREDRLSLALDELPAELQSLLNGLHELHIRWVSPIAYEAISPLLARLPPGFHVFFTPGNEIKATSTKPCETLAHVFGPQVSCSTPGDSFTALPNDRFSHSAAFQYFRPLDTLAPFIKYAESQLCSDKSCTDRLSALSSASTLDISYDTISHSLRITATWPYQRQKVHATARPNSRTEVGILSGDKPKTLEPHELGISGLLTVLGQDDKPSVAMFTFPSRHRDAESSFSAKFLSPTGLHPTLQLSLSSSKPPPGVAEDTCTPHAYLTLPNTIFPDKYQLSDPLFLASKNLTALRYVSSPIDLEAPDYVLKSWGSTVLLELSPPSAAAAATTAAGGGEWTVEIPLHLRYLAPSFTGYATVNAPYPAVFWACTAEEGTKFPNNPFEKVNLGYDGLFGPRTVFWHVEPKPVRGRELVNKVRVPVLDLSKAEWVNVGTAVAVLLGFLWVVWRLGGVVFGKTKKAAAEEKKKQ</sequence>
<reference evidence="12" key="2">
    <citation type="submission" date="2023-06" db="EMBL/GenBank/DDBJ databases">
        <authorList>
            <consortium name="Lawrence Berkeley National Laboratory"/>
            <person name="Mondo S.J."/>
            <person name="Hensen N."/>
            <person name="Bonometti L."/>
            <person name="Westerberg I."/>
            <person name="Brannstrom I.O."/>
            <person name="Guillou S."/>
            <person name="Cros-Aarteil S."/>
            <person name="Calhoun S."/>
            <person name="Haridas S."/>
            <person name="Kuo A."/>
            <person name="Pangilinan J."/>
            <person name="Riley R."/>
            <person name="Labutti K."/>
            <person name="Andreopoulos B."/>
            <person name="Lipzen A."/>
            <person name="Chen C."/>
            <person name="Yanf M."/>
            <person name="Daum C."/>
            <person name="Ng V."/>
            <person name="Clum A."/>
            <person name="Steindorff A."/>
            <person name="Ohm R."/>
            <person name="Martin F."/>
            <person name="Silar P."/>
            <person name="Natvig D."/>
            <person name="Lalanne C."/>
            <person name="Gautier V."/>
            <person name="Ament-Velasquez S.L."/>
            <person name="Kruys A."/>
            <person name="Hutchinson M.I."/>
            <person name="Powell A.J."/>
            <person name="Barry K."/>
            <person name="Miller A.N."/>
            <person name="Grigoriev I.V."/>
            <person name="Debuchy R."/>
            <person name="Gladieux P."/>
            <person name="Thoren M.H."/>
            <person name="Johannesson H."/>
        </authorList>
    </citation>
    <scope>NUCLEOTIDE SEQUENCE</scope>
    <source>
        <strain evidence="12">PSN324</strain>
    </source>
</reference>
<evidence type="ECO:0000256" key="8">
    <source>
        <dbReference type="ARBA" id="ARBA00022989"/>
    </source>
</evidence>
<evidence type="ECO:0000256" key="11">
    <source>
        <dbReference type="RuleBase" id="RU366056"/>
    </source>
</evidence>
<keyword evidence="7 11" id="KW-0256">Endoplasmic reticulum</keyword>
<organism evidence="12 13">
    <name type="scientific">Cladorrhinum samala</name>
    <dbReference type="NCBI Taxonomy" id="585594"/>
    <lineage>
        <taxon>Eukaryota</taxon>
        <taxon>Fungi</taxon>
        <taxon>Dikarya</taxon>
        <taxon>Ascomycota</taxon>
        <taxon>Pezizomycotina</taxon>
        <taxon>Sordariomycetes</taxon>
        <taxon>Sordariomycetidae</taxon>
        <taxon>Sordariales</taxon>
        <taxon>Podosporaceae</taxon>
        <taxon>Cladorrhinum</taxon>
    </lineage>
</organism>
<evidence type="ECO:0000256" key="2">
    <source>
        <dbReference type="ARBA" id="ARBA00004687"/>
    </source>
</evidence>
<dbReference type="PANTHER" id="PTHR28533">
    <property type="entry name" value="PROTEIN PBN1"/>
    <property type="match status" value="1"/>
</dbReference>
<keyword evidence="6 11" id="KW-0812">Transmembrane</keyword>
<evidence type="ECO:0000256" key="3">
    <source>
        <dbReference type="ARBA" id="ARBA00010345"/>
    </source>
</evidence>
<name>A0AAV9HEA2_9PEZI</name>
<dbReference type="GO" id="GO:0005789">
    <property type="term" value="C:endoplasmic reticulum membrane"/>
    <property type="evidence" value="ECO:0007669"/>
    <property type="project" value="UniProtKB-SubCell"/>
</dbReference>
<evidence type="ECO:0000313" key="12">
    <source>
        <dbReference type="EMBL" id="KAK4459018.1"/>
    </source>
</evidence>